<keyword evidence="8" id="KW-0676">Redox-active center</keyword>
<evidence type="ECO:0000256" key="1">
    <source>
        <dbReference type="ARBA" id="ARBA00004389"/>
    </source>
</evidence>
<keyword evidence="5" id="KW-0249">Electron transport</keyword>
<dbReference type="PANTHER" id="PTHR46107:SF3">
    <property type="entry name" value="THIOREDOXIN DOMAIN-CONTAINING PROTEIN"/>
    <property type="match status" value="1"/>
</dbReference>
<gene>
    <name evidence="12" type="ORF">BWQ96_07369</name>
</gene>
<keyword evidence="2" id="KW-0813">Transport</keyword>
<keyword evidence="6 9" id="KW-1133">Transmembrane helix</keyword>
<dbReference type="InterPro" id="IPR013766">
    <property type="entry name" value="Thioredoxin_domain"/>
</dbReference>
<keyword evidence="4" id="KW-0256">Endoplasmic reticulum</keyword>
<keyword evidence="3 10" id="KW-0732">Signal</keyword>
<proteinExistence type="predicted"/>
<evidence type="ECO:0000256" key="8">
    <source>
        <dbReference type="ARBA" id="ARBA00023284"/>
    </source>
</evidence>
<dbReference type="Gene3D" id="3.40.30.10">
    <property type="entry name" value="Glutaredoxin"/>
    <property type="match status" value="1"/>
</dbReference>
<feature type="signal peptide" evidence="10">
    <location>
        <begin position="1"/>
        <end position="18"/>
    </location>
</feature>
<dbReference type="GO" id="GO:0015036">
    <property type="term" value="F:disulfide oxidoreductase activity"/>
    <property type="evidence" value="ECO:0007669"/>
    <property type="project" value="TreeGrafter"/>
</dbReference>
<evidence type="ECO:0000256" key="5">
    <source>
        <dbReference type="ARBA" id="ARBA00022982"/>
    </source>
</evidence>
<dbReference type="InterPro" id="IPR052454">
    <property type="entry name" value="TMX_domain-containing"/>
</dbReference>
<dbReference type="OrthoDB" id="72053at2759"/>
<reference evidence="12 13" key="1">
    <citation type="journal article" date="2018" name="Mol. Biol. Evol.">
        <title>Analysis of the draft genome of the red seaweed Gracilariopsis chorda provides insights into genome size evolution in Rhodophyta.</title>
        <authorList>
            <person name="Lee J."/>
            <person name="Yang E.C."/>
            <person name="Graf L."/>
            <person name="Yang J.H."/>
            <person name="Qiu H."/>
            <person name="Zel Zion U."/>
            <person name="Chan C.X."/>
            <person name="Stephens T.G."/>
            <person name="Weber A.P.M."/>
            <person name="Boo G.H."/>
            <person name="Boo S.M."/>
            <person name="Kim K.M."/>
            <person name="Shin Y."/>
            <person name="Jung M."/>
            <person name="Lee S.J."/>
            <person name="Yim H.S."/>
            <person name="Lee J.H."/>
            <person name="Bhattacharya D."/>
            <person name="Yoon H.S."/>
        </authorList>
    </citation>
    <scope>NUCLEOTIDE SEQUENCE [LARGE SCALE GENOMIC DNA]</scope>
    <source>
        <strain evidence="12 13">SKKU-2015</strain>
        <tissue evidence="12">Whole body</tissue>
    </source>
</reference>
<dbReference type="SUPFAM" id="SSF52833">
    <property type="entry name" value="Thioredoxin-like"/>
    <property type="match status" value="1"/>
</dbReference>
<protein>
    <submittedName>
        <fullName evidence="12">Protein disulfide-isomerase tigA</fullName>
    </submittedName>
</protein>
<name>A0A2V3ILF4_9FLOR</name>
<dbReference type="AlphaFoldDB" id="A0A2V3ILF4"/>
<dbReference type="CDD" id="cd02961">
    <property type="entry name" value="PDI_a_family"/>
    <property type="match status" value="1"/>
</dbReference>
<evidence type="ECO:0000313" key="12">
    <source>
        <dbReference type="EMBL" id="PXF42922.1"/>
    </source>
</evidence>
<feature type="transmembrane region" description="Helical" evidence="9">
    <location>
        <begin position="174"/>
        <end position="196"/>
    </location>
</feature>
<evidence type="ECO:0000256" key="10">
    <source>
        <dbReference type="SAM" id="SignalP"/>
    </source>
</evidence>
<comment type="subcellular location">
    <subcellularLocation>
        <location evidence="1">Endoplasmic reticulum membrane</location>
        <topology evidence="1">Single-pass membrane protein</topology>
    </subcellularLocation>
</comment>
<accession>A0A2V3ILF4</accession>
<feature type="chain" id="PRO_5015924185" evidence="10">
    <location>
        <begin position="19"/>
        <end position="212"/>
    </location>
</feature>
<evidence type="ECO:0000256" key="3">
    <source>
        <dbReference type="ARBA" id="ARBA00022729"/>
    </source>
</evidence>
<keyword evidence="9" id="KW-0472">Membrane</keyword>
<evidence type="ECO:0000256" key="6">
    <source>
        <dbReference type="ARBA" id="ARBA00022989"/>
    </source>
</evidence>
<evidence type="ECO:0000259" key="11">
    <source>
        <dbReference type="PROSITE" id="PS51352"/>
    </source>
</evidence>
<dbReference type="Proteomes" id="UP000247409">
    <property type="component" value="Unassembled WGS sequence"/>
</dbReference>
<keyword evidence="9" id="KW-0812">Transmembrane</keyword>
<evidence type="ECO:0000256" key="4">
    <source>
        <dbReference type="ARBA" id="ARBA00022824"/>
    </source>
</evidence>
<evidence type="ECO:0000256" key="2">
    <source>
        <dbReference type="ARBA" id="ARBA00022448"/>
    </source>
</evidence>
<evidence type="ECO:0000256" key="9">
    <source>
        <dbReference type="SAM" id="Phobius"/>
    </source>
</evidence>
<feature type="domain" description="Thioredoxin" evidence="11">
    <location>
        <begin position="13"/>
        <end position="130"/>
    </location>
</feature>
<comment type="caution">
    <text evidence="12">The sequence shown here is derived from an EMBL/GenBank/DDBJ whole genome shotgun (WGS) entry which is preliminary data.</text>
</comment>
<dbReference type="GO" id="GO:0005789">
    <property type="term" value="C:endoplasmic reticulum membrane"/>
    <property type="evidence" value="ECO:0007669"/>
    <property type="project" value="UniProtKB-SubCell"/>
</dbReference>
<dbReference type="STRING" id="448386.A0A2V3ILF4"/>
<keyword evidence="13" id="KW-1185">Reference proteome</keyword>
<dbReference type="Pfam" id="PF00085">
    <property type="entry name" value="Thioredoxin"/>
    <property type="match status" value="1"/>
</dbReference>
<evidence type="ECO:0000313" key="13">
    <source>
        <dbReference type="Proteomes" id="UP000247409"/>
    </source>
</evidence>
<dbReference type="EMBL" id="NBIV01000145">
    <property type="protein sequence ID" value="PXF42922.1"/>
    <property type="molecule type" value="Genomic_DNA"/>
</dbReference>
<dbReference type="GO" id="GO:0016853">
    <property type="term" value="F:isomerase activity"/>
    <property type="evidence" value="ECO:0007669"/>
    <property type="project" value="UniProtKB-KW"/>
</dbReference>
<dbReference type="InterPro" id="IPR036249">
    <property type="entry name" value="Thioredoxin-like_sf"/>
</dbReference>
<organism evidence="12 13">
    <name type="scientific">Gracilariopsis chorda</name>
    <dbReference type="NCBI Taxonomy" id="448386"/>
    <lineage>
        <taxon>Eukaryota</taxon>
        <taxon>Rhodophyta</taxon>
        <taxon>Florideophyceae</taxon>
        <taxon>Rhodymeniophycidae</taxon>
        <taxon>Gracilariales</taxon>
        <taxon>Gracilariaceae</taxon>
        <taxon>Gracilariopsis</taxon>
    </lineage>
</organism>
<sequence length="212" mass="23747">MPLRLALLVACLCSVVAAHPPQHHSAVLELSHLQLDHIVSTATKPLLLQFYSPTCIHCVRFAPAYEQLASDLTSDAFVARVDGINHRALRLRFHVMAFPSFFLIHAGSVFEFVGSASSEQLLNFVRSHGAISGKKLSSLAGPLSPYWKLVHLLFRFVYFLQRHVHMYQRNGGNMAFLVLAVVIGVLSAFVVIIHLITRPPKPYPQRTRLHHD</sequence>
<evidence type="ECO:0000256" key="7">
    <source>
        <dbReference type="ARBA" id="ARBA00023157"/>
    </source>
</evidence>
<dbReference type="PROSITE" id="PS51352">
    <property type="entry name" value="THIOREDOXIN_2"/>
    <property type="match status" value="1"/>
</dbReference>
<dbReference type="PANTHER" id="PTHR46107">
    <property type="entry name" value="DUMPY: SHORTER THAN WILD-TYPE"/>
    <property type="match status" value="1"/>
</dbReference>
<keyword evidence="7" id="KW-1015">Disulfide bond</keyword>
<keyword evidence="12" id="KW-0413">Isomerase</keyword>